<proteinExistence type="predicted"/>
<comment type="caution">
    <text evidence="2">The sequence shown here is derived from an EMBL/GenBank/DDBJ whole genome shotgun (WGS) entry which is preliminary data.</text>
</comment>
<feature type="non-terminal residue" evidence="2">
    <location>
        <position position="1"/>
    </location>
</feature>
<gene>
    <name evidence="2" type="ORF">PEVE_00017654</name>
</gene>
<sequence length="163" mass="18237">TGTDANGFPLREEFAKSCFETLLQFSFVNGTPEVDRQADQSDGKVAELALDVLLSRCSDVLVKYVEDEKLSGKCPLPRTRMAEMSFVMKAISTLVSSMKRAVKENPTVVDGRIWDQVIELYPRLVECSVCNSTQVRRALREALQEYADLLRSPTHASTMNGDR</sequence>
<reference evidence="2 3" key="1">
    <citation type="submission" date="2022-05" db="EMBL/GenBank/DDBJ databases">
        <authorList>
            <consortium name="Genoscope - CEA"/>
            <person name="William W."/>
        </authorList>
    </citation>
    <scope>NUCLEOTIDE SEQUENCE [LARGE SCALE GENOMIC DNA]</scope>
</reference>
<dbReference type="Pfam" id="PF16206">
    <property type="entry name" value="Mon2_C"/>
    <property type="match status" value="1"/>
</dbReference>
<name>A0ABN8S927_9CNID</name>
<organism evidence="2 3">
    <name type="scientific">Porites evermanni</name>
    <dbReference type="NCBI Taxonomy" id="104178"/>
    <lineage>
        <taxon>Eukaryota</taxon>
        <taxon>Metazoa</taxon>
        <taxon>Cnidaria</taxon>
        <taxon>Anthozoa</taxon>
        <taxon>Hexacorallia</taxon>
        <taxon>Scleractinia</taxon>
        <taxon>Fungiina</taxon>
        <taxon>Poritidae</taxon>
        <taxon>Porites</taxon>
    </lineage>
</organism>
<evidence type="ECO:0000313" key="3">
    <source>
        <dbReference type="Proteomes" id="UP001159427"/>
    </source>
</evidence>
<protein>
    <recommendedName>
        <fullName evidence="1">Mon2 C-terminal domain-containing protein</fullName>
    </recommendedName>
</protein>
<evidence type="ECO:0000313" key="2">
    <source>
        <dbReference type="EMBL" id="CAH3187439.1"/>
    </source>
</evidence>
<dbReference type="Proteomes" id="UP001159427">
    <property type="component" value="Unassembled WGS sequence"/>
</dbReference>
<accession>A0ABN8S927</accession>
<dbReference type="InterPro" id="IPR032817">
    <property type="entry name" value="Mon2_C"/>
</dbReference>
<feature type="domain" description="Mon2 C-terminal" evidence="1">
    <location>
        <begin position="8"/>
        <end position="153"/>
    </location>
</feature>
<evidence type="ECO:0000259" key="1">
    <source>
        <dbReference type="Pfam" id="PF16206"/>
    </source>
</evidence>
<dbReference type="EMBL" id="CALNXI010002418">
    <property type="protein sequence ID" value="CAH3187439.1"/>
    <property type="molecule type" value="Genomic_DNA"/>
</dbReference>
<keyword evidence="3" id="KW-1185">Reference proteome</keyword>